<feature type="transmembrane region" description="Helical" evidence="14">
    <location>
        <begin position="145"/>
        <end position="166"/>
    </location>
</feature>
<proteinExistence type="predicted"/>
<evidence type="ECO:0000256" key="7">
    <source>
        <dbReference type="ARBA" id="ARBA00022692"/>
    </source>
</evidence>
<sequence length="446" mass="51071">MGKLTLRLIKYFIGIITLVIVFCFLSVSIFLSFFYTSMQYNDLKTASNQMYDAMKNGSEYSDVISKYEISSAILLKDGEVNTLTSTKMGTMSIIKNVNLQKLSIKGKYVTPNEEEFLYYNNNTDMGDIILLKRNSFSGEYMRSTYIILAVIFLVALLISIPMVSVLGKKLTKPILKLQNASLDITKGNFNIDVDINTKDEIEDLSKSIKVMAETIEKKNTMQRDFIANVSHDFKTPLSVIRNYSEAIYDDILNEDEKKEFLKDIIKEVDRLNLLVVDILELSKLQGSTDILKKEYFNLSEFLLDFKSAFRMKLEGKNITLNIKSLDSDIEILADGNYLYRIIYNFIDNAIKFSKEDSTVELYVKDEGRDIKISVRDKGIGIDNNYIDDIWKRYYKNKTSGGMGLGLAICSEILDLHNFRYGVISKSGEGAEFFFFIPKEAFKRKSS</sequence>
<dbReference type="RefSeq" id="WP_106061276.1">
    <property type="nucleotide sequence ID" value="NZ_PVXQ01000064.1"/>
</dbReference>
<dbReference type="InterPro" id="IPR050398">
    <property type="entry name" value="HssS/ArlS-like"/>
</dbReference>
<dbReference type="InterPro" id="IPR004358">
    <property type="entry name" value="Sig_transdc_His_kin-like_C"/>
</dbReference>
<evidence type="ECO:0000313" key="17">
    <source>
        <dbReference type="EMBL" id="PRR79501.1"/>
    </source>
</evidence>
<dbReference type="SMART" id="SM00387">
    <property type="entry name" value="HATPase_c"/>
    <property type="match status" value="1"/>
</dbReference>
<dbReference type="PANTHER" id="PTHR45528">
    <property type="entry name" value="SENSOR HISTIDINE KINASE CPXA"/>
    <property type="match status" value="1"/>
</dbReference>
<evidence type="ECO:0000256" key="4">
    <source>
        <dbReference type="ARBA" id="ARBA00022475"/>
    </source>
</evidence>
<keyword evidence="10" id="KW-0067">ATP-binding</keyword>
<evidence type="ECO:0000256" key="5">
    <source>
        <dbReference type="ARBA" id="ARBA00022553"/>
    </source>
</evidence>
<dbReference type="GO" id="GO:0005886">
    <property type="term" value="C:plasma membrane"/>
    <property type="evidence" value="ECO:0007669"/>
    <property type="project" value="UniProtKB-SubCell"/>
</dbReference>
<evidence type="ECO:0000256" key="13">
    <source>
        <dbReference type="ARBA" id="ARBA00023136"/>
    </source>
</evidence>
<dbReference type="CDD" id="cd00082">
    <property type="entry name" value="HisKA"/>
    <property type="match status" value="1"/>
</dbReference>
<dbReference type="SMART" id="SM00388">
    <property type="entry name" value="HisKA"/>
    <property type="match status" value="1"/>
</dbReference>
<accession>A0A2T0B6I3</accession>
<keyword evidence="11 14" id="KW-1133">Transmembrane helix</keyword>
<evidence type="ECO:0000259" key="15">
    <source>
        <dbReference type="PROSITE" id="PS50109"/>
    </source>
</evidence>
<keyword evidence="13 14" id="KW-0472">Membrane</keyword>
<keyword evidence="12" id="KW-0902">Two-component regulatory system</keyword>
<dbReference type="GO" id="GO:0005524">
    <property type="term" value="F:ATP binding"/>
    <property type="evidence" value="ECO:0007669"/>
    <property type="project" value="UniProtKB-KW"/>
</dbReference>
<evidence type="ECO:0000256" key="10">
    <source>
        <dbReference type="ARBA" id="ARBA00022840"/>
    </source>
</evidence>
<evidence type="ECO:0000313" key="18">
    <source>
        <dbReference type="Proteomes" id="UP000239471"/>
    </source>
</evidence>
<dbReference type="InterPro" id="IPR003660">
    <property type="entry name" value="HAMP_dom"/>
</dbReference>
<keyword evidence="5" id="KW-0597">Phosphoprotein</keyword>
<dbReference type="SUPFAM" id="SSF47384">
    <property type="entry name" value="Homodimeric domain of signal transducing histidine kinase"/>
    <property type="match status" value="1"/>
</dbReference>
<dbReference type="SUPFAM" id="SSF55874">
    <property type="entry name" value="ATPase domain of HSP90 chaperone/DNA topoisomerase II/histidine kinase"/>
    <property type="match status" value="1"/>
</dbReference>
<evidence type="ECO:0000256" key="9">
    <source>
        <dbReference type="ARBA" id="ARBA00022777"/>
    </source>
</evidence>
<evidence type="ECO:0000256" key="11">
    <source>
        <dbReference type="ARBA" id="ARBA00022989"/>
    </source>
</evidence>
<dbReference type="EMBL" id="PVXQ01000064">
    <property type="protein sequence ID" value="PRR79501.1"/>
    <property type="molecule type" value="Genomic_DNA"/>
</dbReference>
<dbReference type="InterPro" id="IPR036890">
    <property type="entry name" value="HATPase_C_sf"/>
</dbReference>
<feature type="domain" description="Histidine kinase" evidence="15">
    <location>
        <begin position="228"/>
        <end position="440"/>
    </location>
</feature>
<evidence type="ECO:0000256" key="8">
    <source>
        <dbReference type="ARBA" id="ARBA00022741"/>
    </source>
</evidence>
<keyword evidence="18" id="KW-1185">Reference proteome</keyword>
<dbReference type="Gene3D" id="6.10.340.10">
    <property type="match status" value="1"/>
</dbReference>
<evidence type="ECO:0000256" key="1">
    <source>
        <dbReference type="ARBA" id="ARBA00000085"/>
    </source>
</evidence>
<dbReference type="Pfam" id="PF00512">
    <property type="entry name" value="HisKA"/>
    <property type="match status" value="1"/>
</dbReference>
<evidence type="ECO:0000256" key="14">
    <source>
        <dbReference type="SAM" id="Phobius"/>
    </source>
</evidence>
<dbReference type="Gene3D" id="1.10.287.130">
    <property type="match status" value="1"/>
</dbReference>
<dbReference type="InterPro" id="IPR036097">
    <property type="entry name" value="HisK_dim/P_sf"/>
</dbReference>
<dbReference type="EC" id="2.7.13.3" evidence="3"/>
<dbReference type="OrthoDB" id="9762826at2"/>
<keyword evidence="9" id="KW-0418">Kinase</keyword>
<dbReference type="Pfam" id="PF02518">
    <property type="entry name" value="HATPase_c"/>
    <property type="match status" value="1"/>
</dbReference>
<keyword evidence="8" id="KW-0547">Nucleotide-binding</keyword>
<dbReference type="Pfam" id="PF00672">
    <property type="entry name" value="HAMP"/>
    <property type="match status" value="1"/>
</dbReference>
<evidence type="ECO:0000256" key="2">
    <source>
        <dbReference type="ARBA" id="ARBA00004651"/>
    </source>
</evidence>
<reference evidence="17 18" key="1">
    <citation type="submission" date="2018-03" db="EMBL/GenBank/DDBJ databases">
        <title>Genome sequence of Clostridium vincentii DSM 10228.</title>
        <authorList>
            <person name="Poehlein A."/>
            <person name="Daniel R."/>
        </authorList>
    </citation>
    <scope>NUCLEOTIDE SEQUENCE [LARGE SCALE GENOMIC DNA]</scope>
    <source>
        <strain evidence="17 18">DSM 10228</strain>
    </source>
</reference>
<comment type="catalytic activity">
    <reaction evidence="1">
        <text>ATP + protein L-histidine = ADP + protein N-phospho-L-histidine.</text>
        <dbReference type="EC" id="2.7.13.3"/>
    </reaction>
</comment>
<keyword evidence="7 14" id="KW-0812">Transmembrane</keyword>
<organism evidence="17 18">
    <name type="scientific">Clostridium vincentii</name>
    <dbReference type="NCBI Taxonomy" id="52704"/>
    <lineage>
        <taxon>Bacteria</taxon>
        <taxon>Bacillati</taxon>
        <taxon>Bacillota</taxon>
        <taxon>Clostridia</taxon>
        <taxon>Eubacteriales</taxon>
        <taxon>Clostridiaceae</taxon>
        <taxon>Clostridium</taxon>
    </lineage>
</organism>
<dbReference type="AlphaFoldDB" id="A0A2T0B6I3"/>
<feature type="domain" description="HAMP" evidence="16">
    <location>
        <begin position="168"/>
        <end position="220"/>
    </location>
</feature>
<dbReference type="Proteomes" id="UP000239471">
    <property type="component" value="Unassembled WGS sequence"/>
</dbReference>
<dbReference type="PRINTS" id="PR00344">
    <property type="entry name" value="BCTRLSENSOR"/>
</dbReference>
<evidence type="ECO:0000256" key="3">
    <source>
        <dbReference type="ARBA" id="ARBA00012438"/>
    </source>
</evidence>
<dbReference type="Gene3D" id="3.30.565.10">
    <property type="entry name" value="Histidine kinase-like ATPase, C-terminal domain"/>
    <property type="match status" value="1"/>
</dbReference>
<evidence type="ECO:0000259" key="16">
    <source>
        <dbReference type="PROSITE" id="PS50885"/>
    </source>
</evidence>
<dbReference type="PANTHER" id="PTHR45528:SF1">
    <property type="entry name" value="SENSOR HISTIDINE KINASE CPXA"/>
    <property type="match status" value="1"/>
</dbReference>
<evidence type="ECO:0000256" key="6">
    <source>
        <dbReference type="ARBA" id="ARBA00022679"/>
    </source>
</evidence>
<dbReference type="CDD" id="cd06225">
    <property type="entry name" value="HAMP"/>
    <property type="match status" value="1"/>
</dbReference>
<dbReference type="PROSITE" id="PS50109">
    <property type="entry name" value="HIS_KIN"/>
    <property type="match status" value="1"/>
</dbReference>
<dbReference type="SMART" id="SM00304">
    <property type="entry name" value="HAMP"/>
    <property type="match status" value="1"/>
</dbReference>
<protein>
    <recommendedName>
        <fullName evidence="3">histidine kinase</fullName>
        <ecNumber evidence="3">2.7.13.3</ecNumber>
    </recommendedName>
</protein>
<evidence type="ECO:0000256" key="12">
    <source>
        <dbReference type="ARBA" id="ARBA00023012"/>
    </source>
</evidence>
<gene>
    <name evidence="17" type="primary">phoR_12</name>
    <name evidence="17" type="ORF">CLVI_33460</name>
</gene>
<keyword evidence="4" id="KW-1003">Cell membrane</keyword>
<comment type="subcellular location">
    <subcellularLocation>
        <location evidence="2">Cell membrane</location>
        <topology evidence="2">Multi-pass membrane protein</topology>
    </subcellularLocation>
</comment>
<dbReference type="PROSITE" id="PS50885">
    <property type="entry name" value="HAMP"/>
    <property type="match status" value="1"/>
</dbReference>
<dbReference type="FunFam" id="1.10.287.130:FF:000001">
    <property type="entry name" value="Two-component sensor histidine kinase"/>
    <property type="match status" value="1"/>
</dbReference>
<dbReference type="GO" id="GO:0000155">
    <property type="term" value="F:phosphorelay sensor kinase activity"/>
    <property type="evidence" value="ECO:0007669"/>
    <property type="project" value="InterPro"/>
</dbReference>
<comment type="caution">
    <text evidence="17">The sequence shown here is derived from an EMBL/GenBank/DDBJ whole genome shotgun (WGS) entry which is preliminary data.</text>
</comment>
<dbReference type="SUPFAM" id="SSF158472">
    <property type="entry name" value="HAMP domain-like"/>
    <property type="match status" value="1"/>
</dbReference>
<keyword evidence="6 17" id="KW-0808">Transferase</keyword>
<feature type="transmembrane region" description="Helical" evidence="14">
    <location>
        <begin position="12"/>
        <end position="35"/>
    </location>
</feature>
<dbReference type="InterPro" id="IPR003661">
    <property type="entry name" value="HisK_dim/P_dom"/>
</dbReference>
<dbReference type="InterPro" id="IPR003594">
    <property type="entry name" value="HATPase_dom"/>
</dbReference>
<dbReference type="InterPro" id="IPR005467">
    <property type="entry name" value="His_kinase_dom"/>
</dbReference>
<name>A0A2T0B6I3_9CLOT</name>